<dbReference type="EMBL" id="JRLW01000010">
    <property type="protein sequence ID" value="KGO89262.1"/>
    <property type="molecule type" value="Genomic_DNA"/>
</dbReference>
<dbReference type="Proteomes" id="UP000030121">
    <property type="component" value="Unassembled WGS sequence"/>
</dbReference>
<name>A0A0A2M9C9_9FLAO</name>
<keyword evidence="2" id="KW-1185">Reference proteome</keyword>
<comment type="caution">
    <text evidence="1">The sequence shown here is derived from an EMBL/GenBank/DDBJ whole genome shotgun (WGS) entry which is preliminary data.</text>
</comment>
<accession>A0A0A2M9C9</accession>
<proteinExistence type="predicted"/>
<sequence length="119" mass="13626">MSSGYSQHSNPINGDVVYNLPPGAKLLPKAKIYDLSFKLNKNATNVSYQQSDLKFLKEFDAGAIEQLKNEDPKYFAYLSEGENFIKSLSPKVRTIYTDTELWYIYAFDQKLKNTLTTIK</sequence>
<organism evidence="1 2">
    <name type="scientific">Flavobacterium suncheonense GH29-5 = DSM 17707</name>
    <dbReference type="NCBI Taxonomy" id="1121899"/>
    <lineage>
        <taxon>Bacteria</taxon>
        <taxon>Pseudomonadati</taxon>
        <taxon>Bacteroidota</taxon>
        <taxon>Flavobacteriia</taxon>
        <taxon>Flavobacteriales</taxon>
        <taxon>Flavobacteriaceae</taxon>
        <taxon>Flavobacterium</taxon>
    </lineage>
</organism>
<dbReference type="AlphaFoldDB" id="A0A0A2M9C9"/>
<gene>
    <name evidence="1" type="ORF">Q764_09385</name>
</gene>
<reference evidence="1 2" key="1">
    <citation type="submission" date="2013-09" db="EMBL/GenBank/DDBJ databases">
        <authorList>
            <person name="Zeng Z."/>
            <person name="Chen C."/>
        </authorList>
    </citation>
    <scope>NUCLEOTIDE SEQUENCE [LARGE SCALE GENOMIC DNA]</scope>
    <source>
        <strain evidence="1 2">GH29-5</strain>
    </source>
</reference>
<protein>
    <submittedName>
        <fullName evidence="1">Uncharacterized protein</fullName>
    </submittedName>
</protein>
<evidence type="ECO:0000313" key="2">
    <source>
        <dbReference type="Proteomes" id="UP000030121"/>
    </source>
</evidence>
<dbReference type="eggNOG" id="ENOG502ZYQM">
    <property type="taxonomic scope" value="Bacteria"/>
</dbReference>
<evidence type="ECO:0000313" key="1">
    <source>
        <dbReference type="EMBL" id="KGO89262.1"/>
    </source>
</evidence>